<dbReference type="Gene3D" id="2.160.20.80">
    <property type="entry name" value="E3 ubiquitin-protein ligase SopA"/>
    <property type="match status" value="2"/>
</dbReference>
<dbReference type="EMBL" id="QZEY01000010">
    <property type="protein sequence ID" value="RJL30062.1"/>
    <property type="molecule type" value="Genomic_DNA"/>
</dbReference>
<dbReference type="AlphaFoldDB" id="A0A3A4BFE4"/>
<dbReference type="OrthoDB" id="3602494at2"/>
<evidence type="ECO:0000313" key="3">
    <source>
        <dbReference type="Proteomes" id="UP000265768"/>
    </source>
</evidence>
<dbReference type="Pfam" id="PF13576">
    <property type="entry name" value="Pentapeptide_3"/>
    <property type="match status" value="3"/>
</dbReference>
<dbReference type="Proteomes" id="UP000265768">
    <property type="component" value="Unassembled WGS sequence"/>
</dbReference>
<feature type="transmembrane region" description="Helical" evidence="1">
    <location>
        <begin position="498"/>
        <end position="521"/>
    </location>
</feature>
<reference evidence="2 3" key="1">
    <citation type="submission" date="2018-09" db="EMBL/GenBank/DDBJ databases">
        <title>YIM 75507 draft genome.</title>
        <authorList>
            <person name="Tang S."/>
            <person name="Feng Y."/>
        </authorList>
    </citation>
    <scope>NUCLEOTIDE SEQUENCE [LARGE SCALE GENOMIC DNA]</scope>
    <source>
        <strain evidence="2 3">YIM 75507</strain>
    </source>
</reference>
<keyword evidence="3" id="KW-1185">Reference proteome</keyword>
<feature type="transmembrane region" description="Helical" evidence="1">
    <location>
        <begin position="472"/>
        <end position="491"/>
    </location>
</feature>
<organism evidence="2 3">
    <name type="scientific">Bailinhaonella thermotolerans</name>
    <dbReference type="NCBI Taxonomy" id="1070861"/>
    <lineage>
        <taxon>Bacteria</taxon>
        <taxon>Bacillati</taxon>
        <taxon>Actinomycetota</taxon>
        <taxon>Actinomycetes</taxon>
        <taxon>Streptosporangiales</taxon>
        <taxon>Streptosporangiaceae</taxon>
        <taxon>Bailinhaonella</taxon>
    </lineage>
</organism>
<evidence type="ECO:0000313" key="2">
    <source>
        <dbReference type="EMBL" id="RJL30062.1"/>
    </source>
</evidence>
<sequence>MVAAAEDGTGRVVRLAAALKGLSREAGGRYVVAGADFAGARIDASGVRGVVFSGAASFAGAEFTGDADFTAVTFQDRADFEGAVFEGAAGFQGAVFEGDAIFRRVRYAAPADFGGAVFKGAARFGGSAFEGPGRFADAEFAAETDFAGTGFAGDADFVGAALGDADFTGTVFSRRAAFVDAAVGPVRFHDTVFGEEADFSGAAFSGYTRFRRTGFRGGARFAGAAFTGDALFEDVRCAGQLRLSRSRWERSAVLGRVEAGEVDLALASFQRLARVELTAETVRFDRTSFPGGARLLVDRAEVWLDDVEFGAASVFGARRDTHVGQVFADRPVLRGVAGTDLANLTVVFCDLSRCSFRGAYNLDRMRVDYMNAFGSSPGRLFARRRTLADEHRFRALHGRPRTRRRWRLAGDSDDDLTAVRGGDVGGDYHALRKGREDEKDEPGAADFYYGEMEIRRLFLRAGLRGALRGREWGRLASTSGDWLLVTLYWLLSGYGLRLWRALTAFAVLVAVAAAAFVGWGFPPGATPSYPDAVRFSLRSAVSLLRGPEAALTPAGEWIELVLRFTAPVLLGLALLAVRARVKR</sequence>
<name>A0A3A4BFE4_9ACTN</name>
<proteinExistence type="predicted"/>
<accession>A0A3A4BFE4</accession>
<dbReference type="InterPro" id="IPR001646">
    <property type="entry name" value="5peptide_repeat"/>
</dbReference>
<dbReference type="RefSeq" id="WP_119928841.1">
    <property type="nucleotide sequence ID" value="NZ_QZEY01000010.1"/>
</dbReference>
<comment type="caution">
    <text evidence="2">The sequence shown here is derived from an EMBL/GenBank/DDBJ whole genome shotgun (WGS) entry which is preliminary data.</text>
</comment>
<feature type="transmembrane region" description="Helical" evidence="1">
    <location>
        <begin position="560"/>
        <end position="577"/>
    </location>
</feature>
<dbReference type="SUPFAM" id="SSF141571">
    <property type="entry name" value="Pentapeptide repeat-like"/>
    <property type="match status" value="1"/>
</dbReference>
<keyword evidence="1" id="KW-1133">Transmembrane helix</keyword>
<keyword evidence="1" id="KW-0812">Transmembrane</keyword>
<evidence type="ECO:0000256" key="1">
    <source>
        <dbReference type="SAM" id="Phobius"/>
    </source>
</evidence>
<gene>
    <name evidence="2" type="ORF">D5H75_24335</name>
</gene>
<keyword evidence="1" id="KW-0472">Membrane</keyword>
<protein>
    <submittedName>
        <fullName evidence="2">Pentapeptide repeat-containing protein</fullName>
    </submittedName>
</protein>